<comment type="caution">
    <text evidence="1">The sequence shown here is derived from an EMBL/GenBank/DDBJ whole genome shotgun (WGS) entry which is preliminary data.</text>
</comment>
<name>A0ABU7R1J3_9FLAO</name>
<proteinExistence type="predicted"/>
<keyword evidence="2" id="KW-1185">Reference proteome</keyword>
<dbReference type="EMBL" id="JAZGJU010000030">
    <property type="protein sequence ID" value="MEE6128621.1"/>
    <property type="molecule type" value="Genomic_DNA"/>
</dbReference>
<evidence type="ECO:0000313" key="2">
    <source>
        <dbReference type="Proteomes" id="UP001350005"/>
    </source>
</evidence>
<dbReference type="Proteomes" id="UP001350005">
    <property type="component" value="Unassembled WGS sequence"/>
</dbReference>
<evidence type="ECO:0000313" key="1">
    <source>
        <dbReference type="EMBL" id="MEE6128621.1"/>
    </source>
</evidence>
<dbReference type="RefSeq" id="WP_241309922.1">
    <property type="nucleotide sequence ID" value="NZ_JAKYXJ010000005.1"/>
</dbReference>
<protein>
    <recommendedName>
        <fullName evidence="3">Sugar-binding protein</fullName>
    </recommendedName>
</protein>
<accession>A0ABU7R1J3</accession>
<reference evidence="1 2" key="1">
    <citation type="submission" date="2024-01" db="EMBL/GenBank/DDBJ databases">
        <title>Whole genome of Chryseobacterium arthrosphaerae NNCa 2741.</title>
        <authorList>
            <person name="Boriskina E.V."/>
            <person name="Gordinskaya N.A."/>
            <person name="Kropotov V.S."/>
            <person name="Alekseeva A.E."/>
            <person name="Makhova M.A."/>
            <person name="Kryazhev D.V."/>
            <person name="Shkurkina I.S."/>
        </authorList>
    </citation>
    <scope>NUCLEOTIDE SEQUENCE [LARGE SCALE GENOMIC DNA]</scope>
    <source>
        <strain evidence="1 2">NNCa 2741</strain>
    </source>
</reference>
<gene>
    <name evidence="1" type="ORF">V2E39_14590</name>
</gene>
<sequence>MKINLLLLLLPILFPAQKEPDYLQCYLKSLTTVCNENSQKIISEINSDRGVKIYGRFTDLQKGLSERAFEKYKDKISLHCPENIRYDALNKVYYSQESGDNRKFYFIYEGSPSKIRYKGTENNNSLQPIDLNSGEKYLRLYNQEKKDDLNYEASFYYYNSQDQLTYHFHQHGNEFDEYTYFYRDSFYGPSLSEVYKNGILSEEYSYAKEDGTFEKRIREYSVNDSYQFNRKNQAVLKKSRYSNYQNPCHCKAGYSTTIIYRADTQCARNTIPE</sequence>
<organism evidence="1 2">
    <name type="scientific">Chryseobacterium arthrosphaerae</name>
    <dbReference type="NCBI Taxonomy" id="651561"/>
    <lineage>
        <taxon>Bacteria</taxon>
        <taxon>Pseudomonadati</taxon>
        <taxon>Bacteroidota</taxon>
        <taxon>Flavobacteriia</taxon>
        <taxon>Flavobacteriales</taxon>
        <taxon>Weeksellaceae</taxon>
        <taxon>Chryseobacterium group</taxon>
        <taxon>Chryseobacterium</taxon>
    </lineage>
</organism>
<evidence type="ECO:0008006" key="3">
    <source>
        <dbReference type="Google" id="ProtNLM"/>
    </source>
</evidence>